<evidence type="ECO:0000313" key="9">
    <source>
        <dbReference type="Proteomes" id="UP001596116"/>
    </source>
</evidence>
<feature type="transmembrane region" description="Helical" evidence="7">
    <location>
        <begin position="442"/>
        <end position="462"/>
    </location>
</feature>
<keyword evidence="4 7" id="KW-0812">Transmembrane</keyword>
<evidence type="ECO:0000256" key="1">
    <source>
        <dbReference type="ARBA" id="ARBA00004651"/>
    </source>
</evidence>
<feature type="transmembrane region" description="Helical" evidence="7">
    <location>
        <begin position="82"/>
        <end position="106"/>
    </location>
</feature>
<keyword evidence="3" id="KW-1003">Cell membrane</keyword>
<evidence type="ECO:0000256" key="5">
    <source>
        <dbReference type="ARBA" id="ARBA00022989"/>
    </source>
</evidence>
<feature type="transmembrane region" description="Helical" evidence="7">
    <location>
        <begin position="142"/>
        <end position="166"/>
    </location>
</feature>
<keyword evidence="9" id="KW-1185">Reference proteome</keyword>
<comment type="similarity">
    <text evidence="2">Belongs to the polysaccharide synthase family.</text>
</comment>
<proteinExistence type="inferred from homology"/>
<organism evidence="8 9">
    <name type="scientific">Hyphococcus aureus</name>
    <dbReference type="NCBI Taxonomy" id="2666033"/>
    <lineage>
        <taxon>Bacteria</taxon>
        <taxon>Pseudomonadati</taxon>
        <taxon>Pseudomonadota</taxon>
        <taxon>Alphaproteobacteria</taxon>
        <taxon>Parvularculales</taxon>
        <taxon>Parvularculaceae</taxon>
        <taxon>Hyphococcus</taxon>
    </lineage>
</organism>
<comment type="caution">
    <text evidence="8">The sequence shown here is derived from an EMBL/GenBank/DDBJ whole genome shotgun (WGS) entry which is preliminary data.</text>
</comment>
<dbReference type="InterPro" id="IPR050833">
    <property type="entry name" value="Poly_Biosynth_Transport"/>
</dbReference>
<feature type="transmembrane region" description="Helical" evidence="7">
    <location>
        <begin position="112"/>
        <end position="130"/>
    </location>
</feature>
<gene>
    <name evidence="8" type="ORF">ACFMB1_09920</name>
</gene>
<keyword evidence="6 7" id="KW-0472">Membrane</keyword>
<evidence type="ECO:0000256" key="6">
    <source>
        <dbReference type="ARBA" id="ARBA00023136"/>
    </source>
</evidence>
<protein>
    <submittedName>
        <fullName evidence="8">Lipopolysaccharide biosynthesis protein</fullName>
    </submittedName>
</protein>
<evidence type="ECO:0000256" key="4">
    <source>
        <dbReference type="ARBA" id="ARBA00022692"/>
    </source>
</evidence>
<feature type="transmembrane region" description="Helical" evidence="7">
    <location>
        <begin position="46"/>
        <end position="70"/>
    </location>
</feature>
<feature type="transmembrane region" description="Helical" evidence="7">
    <location>
        <begin position="319"/>
        <end position="339"/>
    </location>
</feature>
<comment type="subcellular location">
    <subcellularLocation>
        <location evidence="1">Cell membrane</location>
        <topology evidence="1">Multi-pass membrane protein</topology>
    </subcellularLocation>
</comment>
<dbReference type="PANTHER" id="PTHR30250:SF10">
    <property type="entry name" value="LIPOPOLYSACCHARIDE BIOSYNTHESIS PROTEIN WZXC"/>
    <property type="match status" value="1"/>
</dbReference>
<evidence type="ECO:0000256" key="3">
    <source>
        <dbReference type="ARBA" id="ARBA00022475"/>
    </source>
</evidence>
<feature type="transmembrane region" description="Helical" evidence="7">
    <location>
        <begin position="360"/>
        <end position="389"/>
    </location>
</feature>
<reference evidence="8 9" key="1">
    <citation type="submission" date="2024-09" db="EMBL/GenBank/DDBJ databases">
        <authorList>
            <person name="Zhang Z.-H."/>
        </authorList>
    </citation>
    <scope>NUCLEOTIDE SEQUENCE [LARGE SCALE GENOMIC DNA]</scope>
    <source>
        <strain evidence="8 9">HHTR114</strain>
    </source>
</reference>
<feature type="transmembrane region" description="Helical" evidence="7">
    <location>
        <begin position="21"/>
        <end position="40"/>
    </location>
</feature>
<sequence>MAERSLSSSLMRGAVWLGAGRASESLIGLLSTVILARLLAPEDFGVVALAVALTEIVSAFTTMHLSNALIQLKEEKIGHYHAAWTLALIRGLLIAIVISLCAIPYANAFNDPRLLPLTMACAGILFVGSLENPRLTHFSRQLIFWQTFALTLVSRVAYLAIIIAVALIYKNYWAIIAGSLAATCARVIVSYALFPFLPRISLKYAKDLLSFSIWLTFYQTVTALNNRIDQILVGSFLGQAKLGVYDMGVRLASIPTKQATQPIIATLFPGFSKIHREKKDLPSYFSKSQALLASIGLPAGIGFALLADRAVPWALGEKWIEAIPVVEFITVIFAIRTIVSPASALAMSMGKTRLMFFNNLLVFLVRVPLMVAGVISFGLIGAVAGRVAAGLFSTFIDLRMAKHLAGLTIRAQLWAARRSIASVMVMAAAVRALEIFMEWRGLEWSAFVMIVLIATIGAIIYLGTHVLLWRLDGAPQGVETTVLTQLKKAPVLRAFLL</sequence>
<name>A0ABW1KXP2_9PROT</name>
<evidence type="ECO:0000256" key="2">
    <source>
        <dbReference type="ARBA" id="ARBA00007430"/>
    </source>
</evidence>
<dbReference type="RefSeq" id="WP_379878489.1">
    <property type="nucleotide sequence ID" value="NZ_JBHPON010000001.1"/>
</dbReference>
<accession>A0ABW1KXP2</accession>
<dbReference type="CDD" id="cd13127">
    <property type="entry name" value="MATE_tuaB_like"/>
    <property type="match status" value="1"/>
</dbReference>
<feature type="transmembrane region" description="Helical" evidence="7">
    <location>
        <begin position="172"/>
        <end position="194"/>
    </location>
</feature>
<evidence type="ECO:0000256" key="7">
    <source>
        <dbReference type="SAM" id="Phobius"/>
    </source>
</evidence>
<dbReference type="EMBL" id="JBHPON010000001">
    <property type="protein sequence ID" value="MFC6035861.1"/>
    <property type="molecule type" value="Genomic_DNA"/>
</dbReference>
<dbReference type="Pfam" id="PF13440">
    <property type="entry name" value="Polysacc_synt_3"/>
    <property type="match status" value="1"/>
</dbReference>
<keyword evidence="5 7" id="KW-1133">Transmembrane helix</keyword>
<feature type="transmembrane region" description="Helical" evidence="7">
    <location>
        <begin position="288"/>
        <end position="307"/>
    </location>
</feature>
<evidence type="ECO:0000313" key="8">
    <source>
        <dbReference type="EMBL" id="MFC6035861.1"/>
    </source>
</evidence>
<dbReference type="Proteomes" id="UP001596116">
    <property type="component" value="Unassembled WGS sequence"/>
</dbReference>
<dbReference type="PANTHER" id="PTHR30250">
    <property type="entry name" value="PST FAMILY PREDICTED COLANIC ACID TRANSPORTER"/>
    <property type="match status" value="1"/>
</dbReference>